<dbReference type="GO" id="GO:0102710">
    <property type="term" value="F:D-inositol-3-phosphate glycosyltransferase activity"/>
    <property type="evidence" value="ECO:0007669"/>
    <property type="project" value="UniProtKB-EC"/>
</dbReference>
<accession>A0A238JBH6</accession>
<keyword evidence="1 3" id="KW-0328">Glycosyltransferase</keyword>
<dbReference type="AlphaFoldDB" id="A0A238JBH6"/>
<dbReference type="Proteomes" id="UP000225972">
    <property type="component" value="Unassembled WGS sequence"/>
</dbReference>
<proteinExistence type="predicted"/>
<organism evidence="3 4">
    <name type="scientific">Pelagimonas phthalicica</name>
    <dbReference type="NCBI Taxonomy" id="1037362"/>
    <lineage>
        <taxon>Bacteria</taxon>
        <taxon>Pseudomonadati</taxon>
        <taxon>Pseudomonadota</taxon>
        <taxon>Alphaproteobacteria</taxon>
        <taxon>Rhodobacterales</taxon>
        <taxon>Roseobacteraceae</taxon>
        <taxon>Pelagimonas</taxon>
    </lineage>
</organism>
<dbReference type="EC" id="2.4.1.250" evidence="3"/>
<dbReference type="Gene3D" id="3.40.50.2000">
    <property type="entry name" value="Glycogen Phosphorylase B"/>
    <property type="match status" value="1"/>
</dbReference>
<dbReference type="Pfam" id="PF13692">
    <property type="entry name" value="Glyco_trans_1_4"/>
    <property type="match status" value="1"/>
</dbReference>
<dbReference type="PANTHER" id="PTHR12526:SF629">
    <property type="entry name" value="TEICHURONIC ACID BIOSYNTHESIS GLYCOSYLTRANSFERASE TUAH-RELATED"/>
    <property type="match status" value="1"/>
</dbReference>
<dbReference type="PANTHER" id="PTHR12526">
    <property type="entry name" value="GLYCOSYLTRANSFERASE"/>
    <property type="match status" value="1"/>
</dbReference>
<sequence>MLDDKDRDPTSLFRRALRRALPPAIDADVKDLFDGDYYLRVNQDVREANINPLRHFERFGRQEKRRPNEWFSERYVFHGLDHSSHYGVPPLDAYLASKLQHKPRLVFVSHDASRTGAPAIILRLLEMFSKSGAFECFSILDDGGERLEEFQELSHTYVMSRNRHDKGFSDDEAFAEIARLFDRQGVFQNNQPVLALVNSAESLRIAQGLARQGVPMISLIHEIAAYYGREKFTEFGACSEKVVFPSEFVKKAAAKFSDMDMSKAWVRGQGLLTDGFGSMDRMRCRRTLCENLGLEEDAFIVLNVGTMDVRKGGDLFVDTAKLCLDALPADRPVYFLWYGKPDPSFSYPQEAVRAHGIEDRVRFLPSTPEIEQVFLGGDLFLLTARADPFPCVIHEAMICGLPVVAFREGGGAPELIGDDCGQIVDIYDLAAMAQAVLSYVDDLDLVNAHSGQAVKKIKDAWSYFDYQKDLYDLIKDVAPSPPSGWPELNPPEVPEHLVIMNATQHDLVVFESCEGLDPETPLDIALIDGRFSEEAEEVAERLRQLGHRVRHHQPKANDVASRAALVAKLLVNPRPQKLTLLNTLRFASTAQLRLLAYPIHAVETGPHVDVDLMYLALPYLSALDLTDIKAVENLVALNPNAERLVSLMPSFQKSDLNLPGVGKP</sequence>
<protein>
    <submittedName>
        <fullName evidence="3">D-inositol 3-phosphate glycosyltransferase</fullName>
        <ecNumber evidence="3">2.4.1.250</ecNumber>
    </submittedName>
</protein>
<evidence type="ECO:0000313" key="4">
    <source>
        <dbReference type="Proteomes" id="UP000225972"/>
    </source>
</evidence>
<dbReference type="SUPFAM" id="SSF53756">
    <property type="entry name" value="UDP-Glycosyltransferase/glycogen phosphorylase"/>
    <property type="match status" value="1"/>
</dbReference>
<evidence type="ECO:0000256" key="1">
    <source>
        <dbReference type="ARBA" id="ARBA00022676"/>
    </source>
</evidence>
<gene>
    <name evidence="3" type="primary">mshA_3</name>
    <name evidence="3" type="ORF">TRP8649_01308</name>
</gene>
<name>A0A238JBH6_9RHOB</name>
<reference evidence="4" key="1">
    <citation type="submission" date="2017-05" db="EMBL/GenBank/DDBJ databases">
        <authorList>
            <person name="Rodrigo-Torres L."/>
            <person name="Arahal R. D."/>
            <person name="Lucena T."/>
        </authorList>
    </citation>
    <scope>NUCLEOTIDE SEQUENCE [LARGE SCALE GENOMIC DNA]</scope>
    <source>
        <strain evidence="4">CECT 8649</strain>
    </source>
</reference>
<dbReference type="RefSeq" id="WP_099243383.1">
    <property type="nucleotide sequence ID" value="NZ_FXXP01000001.1"/>
</dbReference>
<keyword evidence="2 3" id="KW-0808">Transferase</keyword>
<evidence type="ECO:0000313" key="3">
    <source>
        <dbReference type="EMBL" id="SMX27206.1"/>
    </source>
</evidence>
<keyword evidence="4" id="KW-1185">Reference proteome</keyword>
<dbReference type="EMBL" id="FXXP01000001">
    <property type="protein sequence ID" value="SMX27206.1"/>
    <property type="molecule type" value="Genomic_DNA"/>
</dbReference>
<dbReference type="OrthoDB" id="7210452at2"/>
<evidence type="ECO:0000256" key="2">
    <source>
        <dbReference type="ARBA" id="ARBA00022679"/>
    </source>
</evidence>